<evidence type="ECO:0000256" key="3">
    <source>
        <dbReference type="ARBA" id="ARBA00022679"/>
    </source>
</evidence>
<protein>
    <recommendedName>
        <fullName evidence="8">Cyclopropane-fatty-acyl-phospholipid synthase</fullName>
    </recommendedName>
</protein>
<dbReference type="PIRSF" id="PIRSF003085">
    <property type="entry name" value="CMAS"/>
    <property type="match status" value="1"/>
</dbReference>
<gene>
    <name evidence="6" type="ORF">HK105_205131</name>
</gene>
<evidence type="ECO:0000256" key="1">
    <source>
        <dbReference type="ARBA" id="ARBA00010815"/>
    </source>
</evidence>
<dbReference type="InterPro" id="IPR003333">
    <property type="entry name" value="CMAS"/>
</dbReference>
<keyword evidence="4" id="KW-0949">S-adenosyl-L-methionine</keyword>
<evidence type="ECO:0000313" key="6">
    <source>
        <dbReference type="EMBL" id="KAL2915266.1"/>
    </source>
</evidence>
<evidence type="ECO:0000256" key="5">
    <source>
        <dbReference type="ARBA" id="ARBA00023098"/>
    </source>
</evidence>
<keyword evidence="5" id="KW-0443">Lipid metabolism</keyword>
<keyword evidence="7" id="KW-1185">Reference proteome</keyword>
<evidence type="ECO:0000256" key="2">
    <source>
        <dbReference type="ARBA" id="ARBA00022603"/>
    </source>
</evidence>
<dbReference type="PANTHER" id="PTHR43667:SF2">
    <property type="entry name" value="FATTY ACID C-METHYL TRANSFERASE"/>
    <property type="match status" value="1"/>
</dbReference>
<dbReference type="InterPro" id="IPR029063">
    <property type="entry name" value="SAM-dependent_MTases_sf"/>
</dbReference>
<organism evidence="6 7">
    <name type="scientific">Polyrhizophydium stewartii</name>
    <dbReference type="NCBI Taxonomy" id="2732419"/>
    <lineage>
        <taxon>Eukaryota</taxon>
        <taxon>Fungi</taxon>
        <taxon>Fungi incertae sedis</taxon>
        <taxon>Chytridiomycota</taxon>
        <taxon>Chytridiomycota incertae sedis</taxon>
        <taxon>Chytridiomycetes</taxon>
        <taxon>Rhizophydiales</taxon>
        <taxon>Rhizophydiales incertae sedis</taxon>
        <taxon>Polyrhizophydium</taxon>
    </lineage>
</organism>
<dbReference type="SUPFAM" id="SSF53335">
    <property type="entry name" value="S-adenosyl-L-methionine-dependent methyltransferases"/>
    <property type="match status" value="1"/>
</dbReference>
<reference evidence="6 7" key="1">
    <citation type="submission" date="2023-09" db="EMBL/GenBank/DDBJ databases">
        <title>Pangenome analysis of Batrachochytrium dendrobatidis and related Chytrids.</title>
        <authorList>
            <person name="Yacoub M.N."/>
            <person name="Stajich J.E."/>
            <person name="James T.Y."/>
        </authorList>
    </citation>
    <scope>NUCLEOTIDE SEQUENCE [LARGE SCALE GENOMIC DNA]</scope>
    <source>
        <strain evidence="6 7">JEL0888</strain>
    </source>
</reference>
<dbReference type="Gene3D" id="3.40.50.150">
    <property type="entry name" value="Vaccinia Virus protein VP39"/>
    <property type="match status" value="1"/>
</dbReference>
<dbReference type="CDD" id="cd02440">
    <property type="entry name" value="AdoMet_MTases"/>
    <property type="match status" value="1"/>
</dbReference>
<evidence type="ECO:0008006" key="8">
    <source>
        <dbReference type="Google" id="ProtNLM"/>
    </source>
</evidence>
<accession>A0ABR4N6U4</accession>
<evidence type="ECO:0000313" key="7">
    <source>
        <dbReference type="Proteomes" id="UP001527925"/>
    </source>
</evidence>
<comment type="similarity">
    <text evidence="1">Belongs to the CFA/CMAS family.</text>
</comment>
<dbReference type="EMBL" id="JADGIZ020000025">
    <property type="protein sequence ID" value="KAL2915266.1"/>
    <property type="molecule type" value="Genomic_DNA"/>
</dbReference>
<sequence>MSVTSTAANRQTLSLLRSLYATPWTALASSAKSACMALLDRLRGGQLTVVSGTDRRTFGKMDSELAATITVRNEGFWIRLMFLATIGLGEGYMLGDIDVDRIDLLLKILIDNRDALSDGAKLLPAGLNSFINTYLFPHIPNSIYNSRANISAHYDLGNDMFASFLDPTMTYSCPLWASPDESLETAQRRKIHRLLDIASISEGDHLLEIGTGWGALAIEAARHYKCRVTTITLSHEQKLLAEERIRAAGLADRITVLLTDYRTLDPADCVYDRIVSVEMLEAVGPEYLATYFETCDRLLKPNGVMSLQVITMPEARYQSYLTSMDFIRKHIFPGGHCPSLTAIVEAVNQGTGGRLMIDTVDNIGPHYAKALRLWREQFIANFDNVVAKSDLKHIYTEEFKRKWEFYFAYCEAGFSSRTLGDLHIRLTRPGNASLIKDIPL</sequence>
<comment type="caution">
    <text evidence="6">The sequence shown here is derived from an EMBL/GenBank/DDBJ whole genome shotgun (WGS) entry which is preliminary data.</text>
</comment>
<dbReference type="PANTHER" id="PTHR43667">
    <property type="entry name" value="CYCLOPROPANE-FATTY-ACYL-PHOSPHOLIPID SYNTHASE"/>
    <property type="match status" value="1"/>
</dbReference>
<dbReference type="Proteomes" id="UP001527925">
    <property type="component" value="Unassembled WGS sequence"/>
</dbReference>
<name>A0ABR4N6U4_9FUNG</name>
<dbReference type="Pfam" id="PF02353">
    <property type="entry name" value="CMAS"/>
    <property type="match status" value="1"/>
</dbReference>
<keyword evidence="2" id="KW-0489">Methyltransferase</keyword>
<dbReference type="InterPro" id="IPR050723">
    <property type="entry name" value="CFA/CMAS"/>
</dbReference>
<proteinExistence type="inferred from homology"/>
<keyword evidence="3" id="KW-0808">Transferase</keyword>
<evidence type="ECO:0000256" key="4">
    <source>
        <dbReference type="ARBA" id="ARBA00022691"/>
    </source>
</evidence>